<sequence length="74" mass="8082">MITTLIYIVLPLLLLSLAGGLFFLLVDKGETGRKRTVYLLGLRVFFAAILIMLIAIGLYTGELGNSVPWDGDPN</sequence>
<evidence type="ECO:0000313" key="3">
    <source>
        <dbReference type="Proteomes" id="UP000319384"/>
    </source>
</evidence>
<evidence type="ECO:0000256" key="1">
    <source>
        <dbReference type="SAM" id="Phobius"/>
    </source>
</evidence>
<feature type="transmembrane region" description="Helical" evidence="1">
    <location>
        <begin position="6"/>
        <end position="25"/>
    </location>
</feature>
<accession>A0A520MX00</accession>
<gene>
    <name evidence="2" type="ORF">EVA95_03280</name>
</gene>
<dbReference type="Proteomes" id="UP000319384">
    <property type="component" value="Unassembled WGS sequence"/>
</dbReference>
<reference evidence="2 3" key="1">
    <citation type="submission" date="2019-02" db="EMBL/GenBank/DDBJ databases">
        <title>Prokaryotic population dynamics and viral predation in marine succession experiment using metagenomics: the confinement effect.</title>
        <authorList>
            <person name="Haro-Moreno J.M."/>
            <person name="Rodriguez-Valera F."/>
            <person name="Lopez-Perez M."/>
        </authorList>
    </citation>
    <scope>NUCLEOTIDE SEQUENCE [LARGE SCALE GENOMIC DNA]</scope>
    <source>
        <strain evidence="2">MED-G162</strain>
    </source>
</reference>
<evidence type="ECO:0000313" key="2">
    <source>
        <dbReference type="EMBL" id="RZO25716.1"/>
    </source>
</evidence>
<keyword evidence="1" id="KW-0812">Transmembrane</keyword>
<comment type="caution">
    <text evidence="2">The sequence shown here is derived from an EMBL/GenBank/DDBJ whole genome shotgun (WGS) entry which is preliminary data.</text>
</comment>
<organism evidence="2 3">
    <name type="scientific">SAR86 cluster bacterium</name>
    <dbReference type="NCBI Taxonomy" id="2030880"/>
    <lineage>
        <taxon>Bacteria</taxon>
        <taxon>Pseudomonadati</taxon>
        <taxon>Pseudomonadota</taxon>
        <taxon>Gammaproteobacteria</taxon>
        <taxon>SAR86 cluster</taxon>
    </lineage>
</organism>
<protein>
    <submittedName>
        <fullName evidence="2">DUF2909 domain-containing protein</fullName>
    </submittedName>
</protein>
<proteinExistence type="predicted"/>
<dbReference type="AlphaFoldDB" id="A0A520MX00"/>
<dbReference type="EMBL" id="SHBH01000030">
    <property type="protein sequence ID" value="RZO25716.1"/>
    <property type="molecule type" value="Genomic_DNA"/>
</dbReference>
<keyword evidence="1" id="KW-1133">Transmembrane helix</keyword>
<feature type="transmembrane region" description="Helical" evidence="1">
    <location>
        <begin position="37"/>
        <end position="59"/>
    </location>
</feature>
<name>A0A520MX00_9GAMM</name>
<keyword evidence="1" id="KW-0472">Membrane</keyword>
<dbReference type="InterPro" id="IPR021313">
    <property type="entry name" value="DUF2909"/>
</dbReference>
<dbReference type="Pfam" id="PF11137">
    <property type="entry name" value="DUF2909"/>
    <property type="match status" value="1"/>
</dbReference>